<proteinExistence type="predicted"/>
<organism evidence="1">
    <name type="scientific">Anguilla anguilla</name>
    <name type="common">European freshwater eel</name>
    <name type="synonym">Muraena anguilla</name>
    <dbReference type="NCBI Taxonomy" id="7936"/>
    <lineage>
        <taxon>Eukaryota</taxon>
        <taxon>Metazoa</taxon>
        <taxon>Chordata</taxon>
        <taxon>Craniata</taxon>
        <taxon>Vertebrata</taxon>
        <taxon>Euteleostomi</taxon>
        <taxon>Actinopterygii</taxon>
        <taxon>Neopterygii</taxon>
        <taxon>Teleostei</taxon>
        <taxon>Anguilliformes</taxon>
        <taxon>Anguillidae</taxon>
        <taxon>Anguilla</taxon>
    </lineage>
</organism>
<protein>
    <submittedName>
        <fullName evidence="1">Uncharacterized protein</fullName>
    </submittedName>
</protein>
<dbReference type="AlphaFoldDB" id="A0A0E9SFW2"/>
<dbReference type="EMBL" id="GBXM01068338">
    <property type="protein sequence ID" value="JAH40239.1"/>
    <property type="molecule type" value="Transcribed_RNA"/>
</dbReference>
<name>A0A0E9SFW2_ANGAN</name>
<reference evidence="1" key="1">
    <citation type="submission" date="2014-11" db="EMBL/GenBank/DDBJ databases">
        <authorList>
            <person name="Amaro Gonzalez C."/>
        </authorList>
    </citation>
    <scope>NUCLEOTIDE SEQUENCE</scope>
</reference>
<accession>A0A0E9SFW2</accession>
<evidence type="ECO:0000313" key="1">
    <source>
        <dbReference type="EMBL" id="JAH40239.1"/>
    </source>
</evidence>
<reference evidence="1" key="2">
    <citation type="journal article" date="2015" name="Fish Shellfish Immunol.">
        <title>Early steps in the European eel (Anguilla anguilla)-Vibrio vulnificus interaction in the gills: Role of the RtxA13 toxin.</title>
        <authorList>
            <person name="Callol A."/>
            <person name="Pajuelo D."/>
            <person name="Ebbesson L."/>
            <person name="Teles M."/>
            <person name="MacKenzie S."/>
            <person name="Amaro C."/>
        </authorList>
    </citation>
    <scope>NUCLEOTIDE SEQUENCE</scope>
</reference>
<sequence length="36" mass="4123">MPPLDRKTAETSAFSFLTRNVLHESNHCTLLGLQFF</sequence>